<accession>A0ACB7PBW2</accession>
<dbReference type="Proteomes" id="UP000724584">
    <property type="component" value="Unassembled WGS sequence"/>
</dbReference>
<comment type="caution">
    <text evidence="1">The sequence shown here is derived from an EMBL/GenBank/DDBJ whole genome shotgun (WGS) entry which is preliminary data.</text>
</comment>
<evidence type="ECO:0000313" key="1">
    <source>
        <dbReference type="EMBL" id="KAH6632621.1"/>
    </source>
</evidence>
<name>A0ACB7PBW2_9PEZI</name>
<organism evidence="1 2">
    <name type="scientific">Chaetomium tenue</name>
    <dbReference type="NCBI Taxonomy" id="1854479"/>
    <lineage>
        <taxon>Eukaryota</taxon>
        <taxon>Fungi</taxon>
        <taxon>Dikarya</taxon>
        <taxon>Ascomycota</taxon>
        <taxon>Pezizomycotina</taxon>
        <taxon>Sordariomycetes</taxon>
        <taxon>Sordariomycetidae</taxon>
        <taxon>Sordariales</taxon>
        <taxon>Chaetomiaceae</taxon>
        <taxon>Chaetomium</taxon>
    </lineage>
</organism>
<proteinExistence type="predicted"/>
<evidence type="ECO:0000313" key="2">
    <source>
        <dbReference type="Proteomes" id="UP000724584"/>
    </source>
</evidence>
<sequence length="241" mass="26311">MSFPALTTIAQWAGIAMPTFYAGITFQYSLTMHLLAHTTTTTTTTTTTAHRQLLARQWLALYQQGPRWVPPLVHTGVLANLYLAFAQPNHPQHPQHPQQQHLHLHLAAAALAFAVLPLTFLVFEPGINGACKWKAAALLRQQQQEGRGDREGEEEGEAEEEEEDGRRNGLATTAATTTLLRPSVRRHSAGVAARAWAERADMVELVGAWARLNHVRWVLALLAGVLSFAGLVVGGVGGVRL</sequence>
<reference evidence="1 2" key="1">
    <citation type="journal article" date="2021" name="Nat. Commun.">
        <title>Genetic determinants of endophytism in the Arabidopsis root mycobiome.</title>
        <authorList>
            <person name="Mesny F."/>
            <person name="Miyauchi S."/>
            <person name="Thiergart T."/>
            <person name="Pickel B."/>
            <person name="Atanasova L."/>
            <person name="Karlsson M."/>
            <person name="Huettel B."/>
            <person name="Barry K.W."/>
            <person name="Haridas S."/>
            <person name="Chen C."/>
            <person name="Bauer D."/>
            <person name="Andreopoulos W."/>
            <person name="Pangilinan J."/>
            <person name="LaButti K."/>
            <person name="Riley R."/>
            <person name="Lipzen A."/>
            <person name="Clum A."/>
            <person name="Drula E."/>
            <person name="Henrissat B."/>
            <person name="Kohler A."/>
            <person name="Grigoriev I.V."/>
            <person name="Martin F.M."/>
            <person name="Hacquard S."/>
        </authorList>
    </citation>
    <scope>NUCLEOTIDE SEQUENCE [LARGE SCALE GENOMIC DNA]</scope>
    <source>
        <strain evidence="1 2">MPI-SDFR-AT-0079</strain>
    </source>
</reference>
<keyword evidence="2" id="KW-1185">Reference proteome</keyword>
<protein>
    <submittedName>
        <fullName evidence="1">Uncharacterized protein</fullName>
    </submittedName>
</protein>
<gene>
    <name evidence="1" type="ORF">F5144DRAFT_256723</name>
</gene>
<dbReference type="EMBL" id="JAGIZQ010000004">
    <property type="protein sequence ID" value="KAH6632621.1"/>
    <property type="molecule type" value="Genomic_DNA"/>
</dbReference>